<dbReference type="Pfam" id="PF08631">
    <property type="entry name" value="SPO22"/>
    <property type="match status" value="1"/>
</dbReference>
<keyword evidence="1" id="KW-0469">Meiosis</keyword>
<name>A0A9N8V1B5_9GLOM</name>
<evidence type="ECO:0000256" key="1">
    <source>
        <dbReference type="ARBA" id="ARBA00023254"/>
    </source>
</evidence>
<dbReference type="Proteomes" id="UP000789706">
    <property type="component" value="Unassembled WGS sequence"/>
</dbReference>
<dbReference type="PANTHER" id="PTHR40375:SF2">
    <property type="entry name" value="SPORULATION-SPECIFIC PROTEIN 22"/>
    <property type="match status" value="1"/>
</dbReference>
<dbReference type="OrthoDB" id="65716at2759"/>
<dbReference type="PANTHER" id="PTHR40375">
    <property type="entry name" value="SPORULATION-SPECIFIC PROTEIN 22"/>
    <property type="match status" value="1"/>
</dbReference>
<evidence type="ECO:0000313" key="2">
    <source>
        <dbReference type="EMBL" id="CAG8434674.1"/>
    </source>
</evidence>
<accession>A0A9N8V1B5</accession>
<reference evidence="2" key="1">
    <citation type="submission" date="2021-06" db="EMBL/GenBank/DDBJ databases">
        <authorList>
            <person name="Kallberg Y."/>
            <person name="Tangrot J."/>
            <person name="Rosling A."/>
        </authorList>
    </citation>
    <scope>NUCLEOTIDE SEQUENCE</scope>
    <source>
        <strain evidence="2">AZ414A</strain>
    </source>
</reference>
<feature type="non-terminal residue" evidence="2">
    <location>
        <position position="1"/>
    </location>
</feature>
<keyword evidence="3" id="KW-1185">Reference proteome</keyword>
<dbReference type="GO" id="GO:0090173">
    <property type="term" value="P:regulation of synaptonemal complex assembly"/>
    <property type="evidence" value="ECO:0007669"/>
    <property type="project" value="InterPro"/>
</dbReference>
<proteinExistence type="predicted"/>
<dbReference type="GO" id="GO:0051321">
    <property type="term" value="P:meiotic cell cycle"/>
    <property type="evidence" value="ECO:0007669"/>
    <property type="project" value="UniProtKB-KW"/>
</dbReference>
<dbReference type="EMBL" id="CAJVPK010000027">
    <property type="protein sequence ID" value="CAG8434674.1"/>
    <property type="molecule type" value="Genomic_DNA"/>
</dbReference>
<gene>
    <name evidence="2" type="ORF">DEBURN_LOCUS740</name>
</gene>
<sequence length="1062" mass="121596">YKFISPRIIAPEMANRIGISSNQMQDYLEKMFIYSVNGLTRKLEANLMEKFRHQIPISKLPTINNIGRIEKEYIKRKSGTTVEDLLSQFGHTFFGSTLLNVYYGRERDDEAGSNTNLNHTNNGFRYDLAQSIHHLIHSKFRTSQNSFSIDNNNYYYSSSSTTERKSERISTLSSNFSINASTIVTSPQLLASLSNNIDDDEITVIINDDMTLNVTNSNEIIEMNTINNNRNDTKNSEQFQEKRCFGGFNDGNDISNKMLPLDENISPIEILTLQKLNKDLLDSKGIQDSLKEIQRDVEKFSNLQQSAKYYELADEIDELGVGLWNSSIALRSSCLSNGMTTYNELIASLRQTGFYMIQAGAGANSVTESKTAVKLLILVNKVGKAWLDCGRSDKADEILRSITSNSTHDESNIELAENVINLCLEENPVDVLACSIKLKIMKQRNINKIQFEEVYIKLMRTAQITKENLKVLLNVAHVAGDIDVMMALRGMDILIEEKLSDIRNIDYIEKAIVTKFHILVNIESSGNFELNDAIRSIEVTLGFEQRYGILIGHKTKMACQLNLKYGLARKWFLLAYKWMASGQVDGHNAAILQRKIALCYLEEHLLADAIEAIHQAQTHESNSAANFYVLFHIAIERRQIEQAIQHLHETCNGEGFHGSMLAMVANEAYRKGQKIILIEALKEILTKHRNGDDMAHVDIFILLRCLIRMTNSSLSKNESTERTSLMDCICGYFELASNLIESYGENTIVHYENEGHVKKNNKISLKDLEWFFKMAWNIALEFCQHEEGGSDLLAIRLFDVAYKFLGNYPEETIENINRKKLCLFASLCGKLFLSREQESILQKRDILQQVLDNVNNYKKLKKVLGKRKRDDDNILENQSSTTQSDMILMILFEFEAKVKLGLWDELLKAAEAYDFEVPSKIFERMAELLINENECPSTVIFSTIQILLNSIMKRKQVDFEQFSRWFRLLIITVMIKNKSMASQYFDQALDILSQECSKGKYPEEEIQWLMVNAWNSGIDYYSANDFINSKKWCETAILFCKFLDNGLLYEEENCDTSLIDEI</sequence>
<protein>
    <submittedName>
        <fullName evidence="2">7781_t:CDS:1</fullName>
    </submittedName>
</protein>
<organism evidence="2 3">
    <name type="scientific">Diversispora eburnea</name>
    <dbReference type="NCBI Taxonomy" id="1213867"/>
    <lineage>
        <taxon>Eukaryota</taxon>
        <taxon>Fungi</taxon>
        <taxon>Fungi incertae sedis</taxon>
        <taxon>Mucoromycota</taxon>
        <taxon>Glomeromycotina</taxon>
        <taxon>Glomeromycetes</taxon>
        <taxon>Diversisporales</taxon>
        <taxon>Diversisporaceae</taxon>
        <taxon>Diversispora</taxon>
    </lineage>
</organism>
<evidence type="ECO:0000313" key="3">
    <source>
        <dbReference type="Proteomes" id="UP000789706"/>
    </source>
</evidence>
<dbReference type="InterPro" id="IPR013940">
    <property type="entry name" value="Spo22/ZIP4/TEX11"/>
</dbReference>
<dbReference type="AlphaFoldDB" id="A0A9N8V1B5"/>
<comment type="caution">
    <text evidence="2">The sequence shown here is derived from an EMBL/GenBank/DDBJ whole genome shotgun (WGS) entry which is preliminary data.</text>
</comment>
<dbReference type="InterPro" id="IPR039057">
    <property type="entry name" value="Spo22/ZIP4"/>
</dbReference>